<gene>
    <name evidence="3" type="ORF">Scaly_0607500</name>
</gene>
<comment type="caution">
    <text evidence="3">The sequence shown here is derived from an EMBL/GenBank/DDBJ whole genome shotgun (WGS) entry which is preliminary data.</text>
</comment>
<reference evidence="3" key="2">
    <citation type="journal article" date="2024" name="Plant">
        <title>Genomic evolution and insights into agronomic trait innovations of Sesamum species.</title>
        <authorList>
            <person name="Miao H."/>
            <person name="Wang L."/>
            <person name="Qu L."/>
            <person name="Liu H."/>
            <person name="Sun Y."/>
            <person name="Le M."/>
            <person name="Wang Q."/>
            <person name="Wei S."/>
            <person name="Zheng Y."/>
            <person name="Lin W."/>
            <person name="Duan Y."/>
            <person name="Cao H."/>
            <person name="Xiong S."/>
            <person name="Wang X."/>
            <person name="Wei L."/>
            <person name="Li C."/>
            <person name="Ma Q."/>
            <person name="Ju M."/>
            <person name="Zhao R."/>
            <person name="Li G."/>
            <person name="Mu C."/>
            <person name="Tian Q."/>
            <person name="Mei H."/>
            <person name="Zhang T."/>
            <person name="Gao T."/>
            <person name="Zhang H."/>
        </authorList>
    </citation>
    <scope>NUCLEOTIDE SEQUENCE</scope>
    <source>
        <strain evidence="3">KEN8</strain>
    </source>
</reference>
<dbReference type="EMBL" id="JACGWM010000003">
    <property type="protein sequence ID" value="KAL0383202.1"/>
    <property type="molecule type" value="Genomic_DNA"/>
</dbReference>
<feature type="domain" description="Reverse transcriptase Ty1/copia-type" evidence="2">
    <location>
        <begin position="253"/>
        <end position="317"/>
    </location>
</feature>
<evidence type="ECO:0000313" key="3">
    <source>
        <dbReference type="EMBL" id="KAL0383202.1"/>
    </source>
</evidence>
<protein>
    <recommendedName>
        <fullName evidence="2">Reverse transcriptase Ty1/copia-type domain-containing protein</fullName>
    </recommendedName>
</protein>
<evidence type="ECO:0000259" key="2">
    <source>
        <dbReference type="Pfam" id="PF07727"/>
    </source>
</evidence>
<dbReference type="AlphaFoldDB" id="A0AAW2RSM6"/>
<accession>A0AAW2RSM6</accession>
<sequence>MGETTYRGADLSSWPWGQKLGFINGKTIKPKENSEEYEQWIKNDCLVTSWILNFISKEIVEAFLYTTSAQELSEELQARYGESNGLMIYQLQREIASASQGNMTVSGYYTKIKKLWDQLTCISPIPTCQCGTSKNGIKHWLKRESKQIQTQRALNTIEADFENSDAVTTHNAAEQRAMSEMDHKTKNIVAIGRMVGSLYVLEEQSFKEETIKAYQESKNASALNVTVTDIETWHKILGHSSSIFLSHLPHLKGPSSALIAEVKQYLDQLFTIKDLGVAKFFLGIEIACSPQGMALTQLKYTKDILADTGMTNAQAATLRCLQGGGYRSMGAAAYELTWIYFLLKDMQLSVEGSVRGGDETLVEAGGCHGPAVEELAHISHIVAIISTIIVSNLSMQSSMAEFGLCGVVSMVMCRGRSSVVHSLGRRAVRRPVRLILLGLLLEVRAGPVCLDLELYLVGQPKLLDQIPSGDGELLPDVFVEDSEHGLIVTVSPVEILRLWWHLPQTSPRVEKVSMHHRIDALVEFAIRSESYRCRTRGPTLSGVCGAAEGSVMSGGGGGRKTTSPAQKTLDDTAKNGRLRLPPQP</sequence>
<reference evidence="3" key="1">
    <citation type="submission" date="2020-06" db="EMBL/GenBank/DDBJ databases">
        <authorList>
            <person name="Li T."/>
            <person name="Hu X."/>
            <person name="Zhang T."/>
            <person name="Song X."/>
            <person name="Zhang H."/>
            <person name="Dai N."/>
            <person name="Sheng W."/>
            <person name="Hou X."/>
            <person name="Wei L."/>
        </authorList>
    </citation>
    <scope>NUCLEOTIDE SEQUENCE</scope>
    <source>
        <strain evidence="3">KEN8</strain>
        <tissue evidence="3">Leaf</tissue>
    </source>
</reference>
<name>A0AAW2RSM6_9LAMI</name>
<dbReference type="PANTHER" id="PTHR37610:SF40">
    <property type="entry name" value="OS01G0909600 PROTEIN"/>
    <property type="match status" value="1"/>
</dbReference>
<dbReference type="Pfam" id="PF07727">
    <property type="entry name" value="RVT_2"/>
    <property type="match status" value="1"/>
</dbReference>
<feature type="region of interest" description="Disordered" evidence="1">
    <location>
        <begin position="548"/>
        <end position="584"/>
    </location>
</feature>
<dbReference type="PANTHER" id="PTHR37610">
    <property type="entry name" value="CCHC-TYPE DOMAIN-CONTAINING PROTEIN"/>
    <property type="match status" value="1"/>
</dbReference>
<dbReference type="InterPro" id="IPR013103">
    <property type="entry name" value="RVT_2"/>
</dbReference>
<evidence type="ECO:0000256" key="1">
    <source>
        <dbReference type="SAM" id="MobiDB-lite"/>
    </source>
</evidence>
<proteinExistence type="predicted"/>
<organism evidence="3">
    <name type="scientific">Sesamum calycinum</name>
    <dbReference type="NCBI Taxonomy" id="2727403"/>
    <lineage>
        <taxon>Eukaryota</taxon>
        <taxon>Viridiplantae</taxon>
        <taxon>Streptophyta</taxon>
        <taxon>Embryophyta</taxon>
        <taxon>Tracheophyta</taxon>
        <taxon>Spermatophyta</taxon>
        <taxon>Magnoliopsida</taxon>
        <taxon>eudicotyledons</taxon>
        <taxon>Gunneridae</taxon>
        <taxon>Pentapetalae</taxon>
        <taxon>asterids</taxon>
        <taxon>lamiids</taxon>
        <taxon>Lamiales</taxon>
        <taxon>Pedaliaceae</taxon>
        <taxon>Sesamum</taxon>
    </lineage>
</organism>